<evidence type="ECO:0000313" key="1">
    <source>
        <dbReference type="EMBL" id="EGT59219.1"/>
    </source>
</evidence>
<evidence type="ECO:0000313" key="2">
    <source>
        <dbReference type="Proteomes" id="UP000008068"/>
    </source>
</evidence>
<keyword evidence="2" id="KW-1185">Reference proteome</keyword>
<proteinExistence type="predicted"/>
<evidence type="ECO:0008006" key="3">
    <source>
        <dbReference type="Google" id="ProtNLM"/>
    </source>
</evidence>
<gene>
    <name evidence="1" type="ORF">CAEBREN_01401</name>
</gene>
<name>G0NFA8_CAEBE</name>
<organism evidence="2">
    <name type="scientific">Caenorhabditis brenneri</name>
    <name type="common">Nematode worm</name>
    <dbReference type="NCBI Taxonomy" id="135651"/>
    <lineage>
        <taxon>Eukaryota</taxon>
        <taxon>Metazoa</taxon>
        <taxon>Ecdysozoa</taxon>
        <taxon>Nematoda</taxon>
        <taxon>Chromadorea</taxon>
        <taxon>Rhabditida</taxon>
        <taxon>Rhabditina</taxon>
        <taxon>Rhabditomorpha</taxon>
        <taxon>Rhabditoidea</taxon>
        <taxon>Rhabditidae</taxon>
        <taxon>Peloderinae</taxon>
        <taxon>Caenorhabditis</taxon>
    </lineage>
</organism>
<sequence>MIFAASPPNTTISASTIPANSTEASITTTEIPRPRGCETVHPSWEGAYERCMDVSNHVIYFNQIIESNLFGSVPVLEIDYENILSMCAAYDRCPKTNVRQCFLPYLSSEVERICRAGKVLKSNYGVCLRETLKPLPQVNPTAEAKQMCTNITLERENYNMKLLQKCGWPAMSSFMDQINILKEIFNCTQWPEFV</sequence>
<dbReference type="InParanoid" id="G0NFA8"/>
<dbReference type="HOGENOM" id="CLU_1403586_0_0_1"/>
<dbReference type="EMBL" id="GL379875">
    <property type="protein sequence ID" value="EGT59219.1"/>
    <property type="molecule type" value="Genomic_DNA"/>
</dbReference>
<accession>G0NFA8</accession>
<dbReference type="Proteomes" id="UP000008068">
    <property type="component" value="Unassembled WGS sequence"/>
</dbReference>
<protein>
    <recommendedName>
        <fullName evidence="3">DUF19 domain-containing protein</fullName>
    </recommendedName>
</protein>
<dbReference type="AlphaFoldDB" id="G0NFA8"/>
<reference evidence="2" key="1">
    <citation type="submission" date="2011-07" db="EMBL/GenBank/DDBJ databases">
        <authorList>
            <consortium name="Caenorhabditis brenneri Sequencing and Analysis Consortium"/>
            <person name="Wilson R.K."/>
        </authorList>
    </citation>
    <scope>NUCLEOTIDE SEQUENCE [LARGE SCALE GENOMIC DNA]</scope>
    <source>
        <strain evidence="2">PB2801</strain>
    </source>
</reference>